<sequence length="142" mass="15798">MQSWQVYQHETAQLLDETGSDKHLQTRRRLCRGERAAVLKANQLGSSRAGLYELAKNKDVTFILKQDSENTWVGGDFDAFLTIRNDSKQARTVSGRIAVSAMYYTGVVASKLKSEPFASITLKPGQEHEQKVKVCAESMTGS</sequence>
<gene>
    <name evidence="2" type="ORF">RRG08_063227</name>
</gene>
<dbReference type="Proteomes" id="UP001283361">
    <property type="component" value="Unassembled WGS sequence"/>
</dbReference>
<dbReference type="EMBL" id="JAWDGP010006613">
    <property type="protein sequence ID" value="KAK3737821.1"/>
    <property type="molecule type" value="Genomic_DNA"/>
</dbReference>
<dbReference type="InterPro" id="IPR008958">
    <property type="entry name" value="Transglutaminase_C"/>
</dbReference>
<proteinExistence type="predicted"/>
<organism evidence="2 3">
    <name type="scientific">Elysia crispata</name>
    <name type="common">lettuce slug</name>
    <dbReference type="NCBI Taxonomy" id="231223"/>
    <lineage>
        <taxon>Eukaryota</taxon>
        <taxon>Metazoa</taxon>
        <taxon>Spiralia</taxon>
        <taxon>Lophotrochozoa</taxon>
        <taxon>Mollusca</taxon>
        <taxon>Gastropoda</taxon>
        <taxon>Heterobranchia</taxon>
        <taxon>Euthyneura</taxon>
        <taxon>Panpulmonata</taxon>
        <taxon>Sacoglossa</taxon>
        <taxon>Placobranchoidea</taxon>
        <taxon>Plakobranchidae</taxon>
        <taxon>Elysia</taxon>
    </lineage>
</organism>
<dbReference type="InterPro" id="IPR036238">
    <property type="entry name" value="Transglutaminase_C_sf"/>
</dbReference>
<reference evidence="2" key="1">
    <citation type="journal article" date="2023" name="G3 (Bethesda)">
        <title>A reference genome for the long-term kleptoplast-retaining sea slug Elysia crispata morphotype clarki.</title>
        <authorList>
            <person name="Eastman K.E."/>
            <person name="Pendleton A.L."/>
            <person name="Shaikh M.A."/>
            <person name="Suttiyut T."/>
            <person name="Ogas R."/>
            <person name="Tomko P."/>
            <person name="Gavelis G."/>
            <person name="Widhalm J.R."/>
            <person name="Wisecaver J.H."/>
        </authorList>
    </citation>
    <scope>NUCLEOTIDE SEQUENCE</scope>
    <source>
        <strain evidence="2">ECLA1</strain>
    </source>
</reference>
<dbReference type="Gene3D" id="2.60.40.10">
    <property type="entry name" value="Immunoglobulins"/>
    <property type="match status" value="1"/>
</dbReference>
<comment type="caution">
    <text evidence="2">The sequence shown here is derived from an EMBL/GenBank/DDBJ whole genome shotgun (WGS) entry which is preliminary data.</text>
</comment>
<protein>
    <recommendedName>
        <fullName evidence="1">Transglutaminase C-terminal domain-containing protein</fullName>
    </recommendedName>
</protein>
<dbReference type="Pfam" id="PF00927">
    <property type="entry name" value="Transglut_C"/>
    <property type="match status" value="1"/>
</dbReference>
<evidence type="ECO:0000313" key="3">
    <source>
        <dbReference type="Proteomes" id="UP001283361"/>
    </source>
</evidence>
<evidence type="ECO:0000259" key="1">
    <source>
        <dbReference type="Pfam" id="PF00927"/>
    </source>
</evidence>
<evidence type="ECO:0000313" key="2">
    <source>
        <dbReference type="EMBL" id="KAK3737821.1"/>
    </source>
</evidence>
<dbReference type="AlphaFoldDB" id="A0AAE1CVH4"/>
<dbReference type="InterPro" id="IPR013783">
    <property type="entry name" value="Ig-like_fold"/>
</dbReference>
<keyword evidence="3" id="KW-1185">Reference proteome</keyword>
<dbReference type="GO" id="GO:0003810">
    <property type="term" value="F:protein-glutamine gamma-glutamyltransferase activity"/>
    <property type="evidence" value="ECO:0007669"/>
    <property type="project" value="InterPro"/>
</dbReference>
<dbReference type="SUPFAM" id="SSF49309">
    <property type="entry name" value="Transglutaminase, two C-terminal domains"/>
    <property type="match status" value="1"/>
</dbReference>
<accession>A0AAE1CVH4</accession>
<name>A0AAE1CVH4_9GAST</name>
<feature type="domain" description="Transglutaminase C-terminal" evidence="1">
    <location>
        <begin position="70"/>
        <end position="136"/>
    </location>
</feature>